<accession>A0A840W6J0</accession>
<sequence length="65" mass="7753">MSNFIAVEFNPWTVPVTKPHRTGEEVWFMDLTVSTEDIDNAYEFFCVEERDLIDVANDRLREERK</sequence>
<reference evidence="1 2" key="1">
    <citation type="submission" date="2020-08" db="EMBL/GenBank/DDBJ databases">
        <title>Sequencing the genomes of 1000 actinobacteria strains.</title>
        <authorList>
            <person name="Klenk H.-P."/>
        </authorList>
    </citation>
    <scope>NUCLEOTIDE SEQUENCE [LARGE SCALE GENOMIC DNA]</scope>
    <source>
        <strain evidence="1 2">DSM 44598</strain>
    </source>
</reference>
<organism evidence="1 2">
    <name type="scientific">Nocardiopsis metallicus</name>
    <dbReference type="NCBI Taxonomy" id="179819"/>
    <lineage>
        <taxon>Bacteria</taxon>
        <taxon>Bacillati</taxon>
        <taxon>Actinomycetota</taxon>
        <taxon>Actinomycetes</taxon>
        <taxon>Streptosporangiales</taxon>
        <taxon>Nocardiopsidaceae</taxon>
        <taxon>Nocardiopsis</taxon>
    </lineage>
</organism>
<keyword evidence="2" id="KW-1185">Reference proteome</keyword>
<gene>
    <name evidence="1" type="ORF">HNR07_002100</name>
</gene>
<dbReference type="RefSeq" id="WP_184364575.1">
    <property type="nucleotide sequence ID" value="NZ_BAAAKM010000147.1"/>
</dbReference>
<comment type="caution">
    <text evidence="1">The sequence shown here is derived from an EMBL/GenBank/DDBJ whole genome shotgun (WGS) entry which is preliminary data.</text>
</comment>
<dbReference type="Proteomes" id="UP000579647">
    <property type="component" value="Unassembled WGS sequence"/>
</dbReference>
<protein>
    <submittedName>
        <fullName evidence="1">Uncharacterized protein</fullName>
    </submittedName>
</protein>
<evidence type="ECO:0000313" key="2">
    <source>
        <dbReference type="Proteomes" id="UP000579647"/>
    </source>
</evidence>
<dbReference type="EMBL" id="JACHDO010000001">
    <property type="protein sequence ID" value="MBB5490963.1"/>
    <property type="molecule type" value="Genomic_DNA"/>
</dbReference>
<name>A0A840W6J0_9ACTN</name>
<evidence type="ECO:0000313" key="1">
    <source>
        <dbReference type="EMBL" id="MBB5490963.1"/>
    </source>
</evidence>
<dbReference type="AlphaFoldDB" id="A0A840W6J0"/>
<proteinExistence type="predicted"/>